<reference evidence="1" key="1">
    <citation type="submission" date="2020-11" db="EMBL/GenBank/DDBJ databases">
        <authorList>
            <person name="Tran Van P."/>
        </authorList>
    </citation>
    <scope>NUCLEOTIDE SEQUENCE</scope>
</reference>
<accession>A0A7R8ZDP7</accession>
<organism evidence="1">
    <name type="scientific">Timema douglasi</name>
    <name type="common">Walking stick</name>
    <dbReference type="NCBI Taxonomy" id="61478"/>
    <lineage>
        <taxon>Eukaryota</taxon>
        <taxon>Metazoa</taxon>
        <taxon>Ecdysozoa</taxon>
        <taxon>Arthropoda</taxon>
        <taxon>Hexapoda</taxon>
        <taxon>Insecta</taxon>
        <taxon>Pterygota</taxon>
        <taxon>Neoptera</taxon>
        <taxon>Polyneoptera</taxon>
        <taxon>Phasmatodea</taxon>
        <taxon>Timematodea</taxon>
        <taxon>Timematoidea</taxon>
        <taxon>Timematidae</taxon>
        <taxon>Timema</taxon>
    </lineage>
</organism>
<protein>
    <recommendedName>
        <fullName evidence="2">Beta-ketoacyl synthase N-terminal domain-containing protein</fullName>
    </recommendedName>
</protein>
<name>A0A7R8ZDP7_TIMDO</name>
<dbReference type="AlphaFoldDB" id="A0A7R8ZDP7"/>
<sequence>MMATRLIMPEGNHTEISDEDVVISGIAGSFPEAINTDELKEKLFDNAEFIKICEYSNWGKGASPFVTWHLATMSQTMCGASYDVVGVETSAARCETLRQNVSS</sequence>
<evidence type="ECO:0008006" key="2">
    <source>
        <dbReference type="Google" id="ProtNLM"/>
    </source>
</evidence>
<evidence type="ECO:0000313" key="1">
    <source>
        <dbReference type="EMBL" id="CAD7205665.1"/>
    </source>
</evidence>
<gene>
    <name evidence="1" type="ORF">TDIB3V08_LOCUS11815</name>
</gene>
<proteinExistence type="predicted"/>
<dbReference type="EMBL" id="OA576223">
    <property type="protein sequence ID" value="CAD7205665.1"/>
    <property type="molecule type" value="Genomic_DNA"/>
</dbReference>